<dbReference type="Pfam" id="PF13540">
    <property type="entry name" value="RCC1_2"/>
    <property type="match status" value="1"/>
</dbReference>
<dbReference type="Proteomes" id="UP000264006">
    <property type="component" value="Chromosome"/>
</dbReference>
<evidence type="ECO:0000256" key="5">
    <source>
        <dbReference type="ARBA" id="ARBA00022989"/>
    </source>
</evidence>
<dbReference type="PANTHER" id="PTHR47460:SF1">
    <property type="entry name" value="SERINE_THREONINE-PROTEIN KINASE-LIKE PROTEIN ACR4"/>
    <property type="match status" value="1"/>
</dbReference>
<organism evidence="13 14">
    <name type="scientific">Euzebya pacifica</name>
    <dbReference type="NCBI Taxonomy" id="1608957"/>
    <lineage>
        <taxon>Bacteria</taxon>
        <taxon>Bacillati</taxon>
        <taxon>Actinomycetota</taxon>
        <taxon>Nitriliruptoria</taxon>
        <taxon>Euzebyales</taxon>
    </lineage>
</organism>
<keyword evidence="9" id="KW-0325">Glycoprotein</keyword>
<dbReference type="SUPFAM" id="SSF50985">
    <property type="entry name" value="RCC1/BLIP-II"/>
    <property type="match status" value="1"/>
</dbReference>
<proteinExistence type="predicted"/>
<sequence length="585" mass="59559">MDRTARRFPPPLLLVAALVAGMLSASPSAAAGNDLALGDTATASTVTVAAGDGFGCGMTAYADVECWGQGPVAGPAFLGGLHSITAGTGHLCGLEMRGPDEPSGGVSCVGDNTSGQAPHWRPGPYSTITAASNHTCALTTTGRADCWGSNDYGQASDRRGPFSAIDTSQYYTCAVTVAGAAACWGSYGIDDSELDRPGPYTDIAVGSGFACAVDTDDAIDCWTLGSYGRDMTEVDGEGGPYTAVTASENHVCALASDGYADCWGSQSGAGPYLTIDASPSQTCGLIHDGSAVECWPAWESDPTVYTRRDFALPMTVSSWLPTPNADGWHREPVSITYSCSGGVTYFGTTTTCPDRTDVTGDGIHSIAGIAVDDTGELQVTNTVNIDTTAPTVLPLFDSQPTQGGWFNRQVLVTFDCSDATSGVATCSSPVTVDTDGITTVNGTATDMADNATSTPVTVKLDMQAPTSTYAGEGLGLGISITPGSALTGTADDTTSGIGAVTVRLTDADGATTSLDAELDCSTGELMIHRGPSAEDDANAGLGGEGASCTWRVDNAPSGSWTLSTSASDMAGNVEEPVDHGTVIIV</sequence>
<evidence type="ECO:0000256" key="8">
    <source>
        <dbReference type="ARBA" id="ARBA00023170"/>
    </source>
</evidence>
<feature type="signal peptide" evidence="12">
    <location>
        <begin position="1"/>
        <end position="31"/>
    </location>
</feature>
<dbReference type="EC" id="2.7.11.1" evidence="2"/>
<feature type="chain" id="PRO_5039516178" description="non-specific serine/threonine protein kinase" evidence="12">
    <location>
        <begin position="32"/>
        <end position="585"/>
    </location>
</feature>
<keyword evidence="14" id="KW-1185">Reference proteome</keyword>
<dbReference type="EMBL" id="CP031165">
    <property type="protein sequence ID" value="AXV09363.1"/>
    <property type="molecule type" value="Genomic_DNA"/>
</dbReference>
<keyword evidence="8" id="KW-0675">Receptor</keyword>
<evidence type="ECO:0000256" key="2">
    <source>
        <dbReference type="ARBA" id="ARBA00012513"/>
    </source>
</evidence>
<keyword evidence="4 12" id="KW-0732">Signal</keyword>
<dbReference type="InterPro" id="IPR009091">
    <property type="entry name" value="RCC1/BLIP-II"/>
</dbReference>
<dbReference type="KEGG" id="euz:DVS28_a4702"/>
<comment type="catalytic activity">
    <reaction evidence="10">
        <text>L-threonyl-[protein] + ATP = O-phospho-L-threonyl-[protein] + ADP + H(+)</text>
        <dbReference type="Rhea" id="RHEA:46608"/>
        <dbReference type="Rhea" id="RHEA-COMP:11060"/>
        <dbReference type="Rhea" id="RHEA-COMP:11605"/>
        <dbReference type="ChEBI" id="CHEBI:15378"/>
        <dbReference type="ChEBI" id="CHEBI:30013"/>
        <dbReference type="ChEBI" id="CHEBI:30616"/>
        <dbReference type="ChEBI" id="CHEBI:61977"/>
        <dbReference type="ChEBI" id="CHEBI:456216"/>
        <dbReference type="EC" id="2.7.11.1"/>
    </reaction>
</comment>
<evidence type="ECO:0000256" key="3">
    <source>
        <dbReference type="ARBA" id="ARBA00022692"/>
    </source>
</evidence>
<keyword evidence="7" id="KW-1015">Disulfide bond</keyword>
<comment type="catalytic activity">
    <reaction evidence="11">
        <text>L-seryl-[protein] + ATP = O-phospho-L-seryl-[protein] + ADP + H(+)</text>
        <dbReference type="Rhea" id="RHEA:17989"/>
        <dbReference type="Rhea" id="RHEA-COMP:9863"/>
        <dbReference type="Rhea" id="RHEA-COMP:11604"/>
        <dbReference type="ChEBI" id="CHEBI:15378"/>
        <dbReference type="ChEBI" id="CHEBI:29999"/>
        <dbReference type="ChEBI" id="CHEBI:30616"/>
        <dbReference type="ChEBI" id="CHEBI:83421"/>
        <dbReference type="ChEBI" id="CHEBI:456216"/>
        <dbReference type="EC" id="2.7.11.1"/>
    </reaction>
</comment>
<gene>
    <name evidence="13" type="ORF">DVS28_a4702</name>
</gene>
<evidence type="ECO:0000313" key="13">
    <source>
        <dbReference type="EMBL" id="AXV09363.1"/>
    </source>
</evidence>
<evidence type="ECO:0000256" key="11">
    <source>
        <dbReference type="ARBA" id="ARBA00048679"/>
    </source>
</evidence>
<keyword evidence="3" id="KW-0812">Transmembrane</keyword>
<evidence type="ECO:0000256" key="6">
    <source>
        <dbReference type="ARBA" id="ARBA00023136"/>
    </source>
</evidence>
<protein>
    <recommendedName>
        <fullName evidence="2">non-specific serine/threonine protein kinase</fullName>
        <ecNumber evidence="2">2.7.11.1</ecNumber>
    </recommendedName>
</protein>
<dbReference type="AlphaFoldDB" id="A0A346Y4G6"/>
<accession>A0A346Y4G6</accession>
<keyword evidence="5" id="KW-1133">Transmembrane helix</keyword>
<evidence type="ECO:0000256" key="1">
    <source>
        <dbReference type="ARBA" id="ARBA00004479"/>
    </source>
</evidence>
<evidence type="ECO:0000256" key="4">
    <source>
        <dbReference type="ARBA" id="ARBA00022729"/>
    </source>
</evidence>
<reference evidence="13 14" key="1">
    <citation type="submission" date="2018-09" db="EMBL/GenBank/DDBJ databases">
        <title>Complete genome sequence of Euzebya sp. DY32-46 isolated from seawater of Pacific Ocean.</title>
        <authorList>
            <person name="Xu L."/>
            <person name="Wu Y.-H."/>
            <person name="Xu X.-W."/>
        </authorList>
    </citation>
    <scope>NUCLEOTIDE SEQUENCE [LARGE SCALE GENOMIC DNA]</scope>
    <source>
        <strain evidence="13 14">DY32-46</strain>
    </source>
</reference>
<evidence type="ECO:0000313" key="14">
    <source>
        <dbReference type="Proteomes" id="UP000264006"/>
    </source>
</evidence>
<evidence type="ECO:0000256" key="12">
    <source>
        <dbReference type="SAM" id="SignalP"/>
    </source>
</evidence>
<dbReference type="GO" id="GO:0016020">
    <property type="term" value="C:membrane"/>
    <property type="evidence" value="ECO:0007669"/>
    <property type="project" value="UniProtKB-SubCell"/>
</dbReference>
<evidence type="ECO:0000256" key="7">
    <source>
        <dbReference type="ARBA" id="ARBA00023157"/>
    </source>
</evidence>
<comment type="subcellular location">
    <subcellularLocation>
        <location evidence="1">Membrane</location>
        <topology evidence="1">Single-pass type I membrane protein</topology>
    </subcellularLocation>
</comment>
<evidence type="ECO:0000256" key="9">
    <source>
        <dbReference type="ARBA" id="ARBA00023180"/>
    </source>
</evidence>
<evidence type="ECO:0000256" key="10">
    <source>
        <dbReference type="ARBA" id="ARBA00047899"/>
    </source>
</evidence>
<name>A0A346Y4G6_9ACTN</name>
<dbReference type="Gene3D" id="2.130.10.30">
    <property type="entry name" value="Regulator of chromosome condensation 1/beta-lactamase-inhibitor protein II"/>
    <property type="match status" value="1"/>
</dbReference>
<dbReference type="PANTHER" id="PTHR47460">
    <property type="entry name" value="SERINE/THREONINE-PROTEIN KINASE-LIKE PROTEIN ACR4"/>
    <property type="match status" value="1"/>
</dbReference>
<keyword evidence="6" id="KW-0472">Membrane</keyword>
<dbReference type="GO" id="GO:0004674">
    <property type="term" value="F:protein serine/threonine kinase activity"/>
    <property type="evidence" value="ECO:0007669"/>
    <property type="project" value="UniProtKB-KW"/>
</dbReference>
<dbReference type="OrthoDB" id="9796385at2"/>